<reference evidence="1 2" key="1">
    <citation type="journal article" date="2019" name="Commun. Biol.">
        <title>The bagworm genome reveals a unique fibroin gene that provides high tensile strength.</title>
        <authorList>
            <person name="Kono N."/>
            <person name="Nakamura H."/>
            <person name="Ohtoshi R."/>
            <person name="Tomita M."/>
            <person name="Numata K."/>
            <person name="Arakawa K."/>
        </authorList>
    </citation>
    <scope>NUCLEOTIDE SEQUENCE [LARGE SCALE GENOMIC DNA]</scope>
</reference>
<dbReference type="Proteomes" id="UP000299102">
    <property type="component" value="Unassembled WGS sequence"/>
</dbReference>
<accession>A0A4C1XBZ1</accession>
<proteinExistence type="predicted"/>
<name>A0A4C1XBZ1_EUMVA</name>
<dbReference type="AlphaFoldDB" id="A0A4C1XBZ1"/>
<gene>
    <name evidence="1" type="ORF">EVAR_40221_1</name>
</gene>
<dbReference type="EMBL" id="BGZK01000772">
    <property type="protein sequence ID" value="GBP59837.1"/>
    <property type="molecule type" value="Genomic_DNA"/>
</dbReference>
<sequence>MPVVTSSPPRDARCRRLIIKLTYSAFSSILHYSVRLYMITSKLQCVDPAHAPLGADRGPECREVGARRPRPGATLDANVLADFSIAYKYSPPFSIHEYFHQRFGICKAE</sequence>
<comment type="caution">
    <text evidence="1">The sequence shown here is derived from an EMBL/GenBank/DDBJ whole genome shotgun (WGS) entry which is preliminary data.</text>
</comment>
<evidence type="ECO:0000313" key="2">
    <source>
        <dbReference type="Proteomes" id="UP000299102"/>
    </source>
</evidence>
<evidence type="ECO:0000313" key="1">
    <source>
        <dbReference type="EMBL" id="GBP59837.1"/>
    </source>
</evidence>
<protein>
    <submittedName>
        <fullName evidence="1">Uncharacterized protein</fullName>
    </submittedName>
</protein>
<organism evidence="1 2">
    <name type="scientific">Eumeta variegata</name>
    <name type="common">Bagworm moth</name>
    <name type="synonym">Eumeta japonica</name>
    <dbReference type="NCBI Taxonomy" id="151549"/>
    <lineage>
        <taxon>Eukaryota</taxon>
        <taxon>Metazoa</taxon>
        <taxon>Ecdysozoa</taxon>
        <taxon>Arthropoda</taxon>
        <taxon>Hexapoda</taxon>
        <taxon>Insecta</taxon>
        <taxon>Pterygota</taxon>
        <taxon>Neoptera</taxon>
        <taxon>Endopterygota</taxon>
        <taxon>Lepidoptera</taxon>
        <taxon>Glossata</taxon>
        <taxon>Ditrysia</taxon>
        <taxon>Tineoidea</taxon>
        <taxon>Psychidae</taxon>
        <taxon>Oiketicinae</taxon>
        <taxon>Eumeta</taxon>
    </lineage>
</organism>
<keyword evidence="2" id="KW-1185">Reference proteome</keyword>